<feature type="non-terminal residue" evidence="1">
    <location>
        <position position="57"/>
    </location>
</feature>
<name>A0ACA9QT44_9GLOM</name>
<accession>A0ACA9QT44</accession>
<gene>
    <name evidence="1" type="ORF">SPELUC_LOCUS15315</name>
</gene>
<proteinExistence type="predicted"/>
<protein>
    <submittedName>
        <fullName evidence="1">13711_t:CDS:1</fullName>
    </submittedName>
</protein>
<keyword evidence="2" id="KW-1185">Reference proteome</keyword>
<organism evidence="1 2">
    <name type="scientific">Cetraspora pellucida</name>
    <dbReference type="NCBI Taxonomy" id="1433469"/>
    <lineage>
        <taxon>Eukaryota</taxon>
        <taxon>Fungi</taxon>
        <taxon>Fungi incertae sedis</taxon>
        <taxon>Mucoromycota</taxon>
        <taxon>Glomeromycotina</taxon>
        <taxon>Glomeromycetes</taxon>
        <taxon>Diversisporales</taxon>
        <taxon>Gigasporaceae</taxon>
        <taxon>Cetraspora</taxon>
    </lineage>
</organism>
<comment type="caution">
    <text evidence="1">The sequence shown here is derived from an EMBL/GenBank/DDBJ whole genome shotgun (WGS) entry which is preliminary data.</text>
</comment>
<dbReference type="EMBL" id="CAJVPW010049886">
    <property type="protein sequence ID" value="CAG8763864.1"/>
    <property type="molecule type" value="Genomic_DNA"/>
</dbReference>
<sequence length="57" mass="6332">MTSTSSKPTSLIKTRLLDKRNGDKHNLSDSCNHRPDPLKPRQNLLKVPTPSPTPKSP</sequence>
<evidence type="ECO:0000313" key="2">
    <source>
        <dbReference type="Proteomes" id="UP000789366"/>
    </source>
</evidence>
<evidence type="ECO:0000313" key="1">
    <source>
        <dbReference type="EMBL" id="CAG8763864.1"/>
    </source>
</evidence>
<dbReference type="Proteomes" id="UP000789366">
    <property type="component" value="Unassembled WGS sequence"/>
</dbReference>
<reference evidence="1" key="1">
    <citation type="submission" date="2021-06" db="EMBL/GenBank/DDBJ databases">
        <authorList>
            <person name="Kallberg Y."/>
            <person name="Tangrot J."/>
            <person name="Rosling A."/>
        </authorList>
    </citation>
    <scope>NUCLEOTIDE SEQUENCE</scope>
    <source>
        <strain evidence="1">28 12/20/2015</strain>
    </source>
</reference>